<proteinExistence type="predicted"/>
<dbReference type="EMBL" id="CP042326">
    <property type="protein sequence ID" value="QDZ41210.1"/>
    <property type="molecule type" value="Genomic_DNA"/>
</dbReference>
<dbReference type="AlphaFoldDB" id="A0A5B8NT47"/>
<dbReference type="OrthoDB" id="513456at2"/>
<evidence type="ECO:0000313" key="2">
    <source>
        <dbReference type="EMBL" id="QDZ41210.1"/>
    </source>
</evidence>
<feature type="transmembrane region" description="Helical" evidence="1">
    <location>
        <begin position="20"/>
        <end position="40"/>
    </location>
</feature>
<keyword evidence="1" id="KW-1133">Transmembrane helix</keyword>
<name>A0A5B8NT47_9CHRO</name>
<accession>A0A5B8NT47</accession>
<organism evidence="2 3">
    <name type="scientific">Euhalothece natronophila Z-M001</name>
    <dbReference type="NCBI Taxonomy" id="522448"/>
    <lineage>
        <taxon>Bacteria</taxon>
        <taxon>Bacillati</taxon>
        <taxon>Cyanobacteriota</taxon>
        <taxon>Cyanophyceae</taxon>
        <taxon>Oscillatoriophycideae</taxon>
        <taxon>Chroococcales</taxon>
        <taxon>Halothecacae</taxon>
        <taxon>Halothece cluster</taxon>
        <taxon>Euhalothece</taxon>
    </lineage>
</organism>
<dbReference type="RefSeq" id="WP_146297044.1">
    <property type="nucleotide sequence ID" value="NZ_CP042326.1"/>
</dbReference>
<dbReference type="InterPro" id="IPR021467">
    <property type="entry name" value="DUF3119"/>
</dbReference>
<dbReference type="KEGG" id="enn:FRE64_15420"/>
<dbReference type="Proteomes" id="UP000318453">
    <property type="component" value="Chromosome"/>
</dbReference>
<dbReference type="PANTHER" id="PTHR35550:SF2">
    <property type="entry name" value="OS05G0401200 PROTEIN"/>
    <property type="match status" value="1"/>
</dbReference>
<reference evidence="2" key="1">
    <citation type="submission" date="2019-08" db="EMBL/GenBank/DDBJ databases">
        <title>Carotenoids and Carotenoid Binding Proteins in the Halophilic Cyanobacterium Euhalothece sp. ZM00.</title>
        <authorList>
            <person name="Cho S.M."/>
            <person name="Song J.Y."/>
            <person name="Park Y.-I."/>
        </authorList>
    </citation>
    <scope>NUCLEOTIDE SEQUENCE [LARGE SCALE GENOMIC DNA]</scope>
    <source>
        <strain evidence="2">Z-M001</strain>
    </source>
</reference>
<protein>
    <submittedName>
        <fullName evidence="2">DUF3119 family protein</fullName>
    </submittedName>
</protein>
<evidence type="ECO:0000313" key="3">
    <source>
        <dbReference type="Proteomes" id="UP000318453"/>
    </source>
</evidence>
<keyword evidence="1" id="KW-0472">Membrane</keyword>
<keyword evidence="3" id="KW-1185">Reference proteome</keyword>
<sequence>MTPTTSSSSSQEATTLAPSYRLPIIIFIIGLGLIFLGNALVFESRILALMGILSGMVIALFSFFLILQAVIIRLKFTETALEVYRSEKMIRRFPYSDWINWKIFWQSAPILFYFKEVNSIHSIPILYDPKSLRDCLEKYCPQQLGS</sequence>
<evidence type="ECO:0000256" key="1">
    <source>
        <dbReference type="SAM" id="Phobius"/>
    </source>
</evidence>
<feature type="transmembrane region" description="Helical" evidence="1">
    <location>
        <begin position="46"/>
        <end position="67"/>
    </location>
</feature>
<dbReference type="Pfam" id="PF11317">
    <property type="entry name" value="DUF3119"/>
    <property type="match status" value="1"/>
</dbReference>
<gene>
    <name evidence="2" type="ORF">FRE64_15420</name>
</gene>
<keyword evidence="1" id="KW-0812">Transmembrane</keyword>
<dbReference type="PANTHER" id="PTHR35550">
    <property type="match status" value="1"/>
</dbReference>